<name>A0A645BWD1_9ZZZZ</name>
<evidence type="ECO:0000313" key="1">
    <source>
        <dbReference type="EMBL" id="MPM69408.1"/>
    </source>
</evidence>
<proteinExistence type="predicted"/>
<protein>
    <submittedName>
        <fullName evidence="1">Uncharacterized protein</fullName>
    </submittedName>
</protein>
<sequence length="266" mass="30050">MGVRSHREIDARDPAQQRIEIFAAAVNAAVADQQHHFGPGVKHRTDAAPQRRFRICGFKAVFGHRKTVVHDRQHQSDHPDFDPAPGENPPPRHLVRQFRRFEVGRQNRAGELPTQRHESIETEFEFVIARHPDGATGPMEHGRNARAAHLPDREGALRGVAGIDVQHSAGIAFPGLPHRIGDGPGQYCQPSVEIGRGQHGQFDFRSGEQQTAAPEDQQRSQKPAHGVEKFLKKPHLNLNIGKNKPYYKTIQIENHYFFKFLTIRSR</sequence>
<gene>
    <name evidence="1" type="ORF">SDC9_116353</name>
</gene>
<dbReference type="EMBL" id="VSSQ01022854">
    <property type="protein sequence ID" value="MPM69408.1"/>
    <property type="molecule type" value="Genomic_DNA"/>
</dbReference>
<accession>A0A645BWD1</accession>
<dbReference type="AlphaFoldDB" id="A0A645BWD1"/>
<organism evidence="1">
    <name type="scientific">bioreactor metagenome</name>
    <dbReference type="NCBI Taxonomy" id="1076179"/>
    <lineage>
        <taxon>unclassified sequences</taxon>
        <taxon>metagenomes</taxon>
        <taxon>ecological metagenomes</taxon>
    </lineage>
</organism>
<reference evidence="1" key="1">
    <citation type="submission" date="2019-08" db="EMBL/GenBank/DDBJ databases">
        <authorList>
            <person name="Kucharzyk K."/>
            <person name="Murdoch R.W."/>
            <person name="Higgins S."/>
            <person name="Loffler F."/>
        </authorList>
    </citation>
    <scope>NUCLEOTIDE SEQUENCE</scope>
</reference>
<comment type="caution">
    <text evidence="1">The sequence shown here is derived from an EMBL/GenBank/DDBJ whole genome shotgun (WGS) entry which is preliminary data.</text>
</comment>